<accession>A0AA86Q8X6</accession>
<feature type="region of interest" description="Disordered" evidence="2">
    <location>
        <begin position="67"/>
        <end position="86"/>
    </location>
</feature>
<dbReference type="AlphaFoldDB" id="A0AA86Q8X6"/>
<evidence type="ECO:0000256" key="2">
    <source>
        <dbReference type="SAM" id="MobiDB-lite"/>
    </source>
</evidence>
<evidence type="ECO:0000313" key="5">
    <source>
        <dbReference type="Proteomes" id="UP001642409"/>
    </source>
</evidence>
<protein>
    <submittedName>
        <fullName evidence="3">Uncharacterized protein</fullName>
    </submittedName>
</protein>
<organism evidence="3">
    <name type="scientific">Hexamita inflata</name>
    <dbReference type="NCBI Taxonomy" id="28002"/>
    <lineage>
        <taxon>Eukaryota</taxon>
        <taxon>Metamonada</taxon>
        <taxon>Diplomonadida</taxon>
        <taxon>Hexamitidae</taxon>
        <taxon>Hexamitinae</taxon>
        <taxon>Hexamita</taxon>
    </lineage>
</organism>
<dbReference type="EMBL" id="CAXDID020000018">
    <property type="protein sequence ID" value="CAL5985218.1"/>
    <property type="molecule type" value="Genomic_DNA"/>
</dbReference>
<keyword evidence="5" id="KW-1185">Reference proteome</keyword>
<gene>
    <name evidence="3" type="ORF">HINF_LOCUS40421</name>
    <name evidence="4" type="ORF">HINF_LOCUS8679</name>
</gene>
<proteinExistence type="predicted"/>
<evidence type="ECO:0000256" key="1">
    <source>
        <dbReference type="SAM" id="Coils"/>
    </source>
</evidence>
<name>A0AA86Q8X6_9EUKA</name>
<feature type="coiled-coil region" evidence="1">
    <location>
        <begin position="188"/>
        <end position="265"/>
    </location>
</feature>
<evidence type="ECO:0000313" key="4">
    <source>
        <dbReference type="EMBL" id="CAL5985218.1"/>
    </source>
</evidence>
<evidence type="ECO:0000313" key="3">
    <source>
        <dbReference type="EMBL" id="CAI9952776.1"/>
    </source>
</evidence>
<dbReference type="EMBL" id="CATOUU010000834">
    <property type="protein sequence ID" value="CAI9952776.1"/>
    <property type="molecule type" value="Genomic_DNA"/>
</dbReference>
<sequence>MEYKLDSALSKSEKQLIKLQLANYEVTLPSGTYNTQYEEAKEHLNQVKQELADTQKLYERRMKEMDEQEKALQEKQTELQRRKKDVSHFMQIRMQKQSEEKEKSEKTEKQNLEQLNQLADLIDELAGAAALTQILNEREQSYQLYSQQIIQVYNELTNNSFELGHDDFHNIQLIQTAQQYIQNVFLKLQLESKQAFELEQQLQKQLDQLQIQVQEAQKSNNSMQTIFDQQIQQVAVQIENERQQKETLENEVNNLAARLSGKTVELSEAFTAIETLCSKVNFNPRQMQTAEKMNIWDIIGEKTNDLEETALQYYEQCKKQLTLNECYMRVLGEQTVSKLKQLKQLGLWIQDAESLLNLCDKEAKK</sequence>
<feature type="compositionally biased region" description="Basic and acidic residues" evidence="2">
    <location>
        <begin position="67"/>
        <end position="80"/>
    </location>
</feature>
<dbReference type="Proteomes" id="UP001642409">
    <property type="component" value="Unassembled WGS sequence"/>
</dbReference>
<reference evidence="4 5" key="2">
    <citation type="submission" date="2024-07" db="EMBL/GenBank/DDBJ databases">
        <authorList>
            <person name="Akdeniz Z."/>
        </authorList>
    </citation>
    <scope>NUCLEOTIDE SEQUENCE [LARGE SCALE GENOMIC DNA]</scope>
</reference>
<reference evidence="3" key="1">
    <citation type="submission" date="2023-06" db="EMBL/GenBank/DDBJ databases">
        <authorList>
            <person name="Kurt Z."/>
        </authorList>
    </citation>
    <scope>NUCLEOTIDE SEQUENCE</scope>
</reference>
<comment type="caution">
    <text evidence="3">The sequence shown here is derived from an EMBL/GenBank/DDBJ whole genome shotgun (WGS) entry which is preliminary data.</text>
</comment>
<keyword evidence="1" id="KW-0175">Coiled coil</keyword>